<name>A0A2I0K2J8_PUNGR</name>
<keyword evidence="2" id="KW-0808">Transferase</keyword>
<dbReference type="STRING" id="22663.A0A2I0K2J8"/>
<keyword evidence="3" id="KW-0949">S-adenosyl-L-methionine</keyword>
<dbReference type="AlphaFoldDB" id="A0A2I0K2J8"/>
<dbReference type="PANTHER" id="PTHR13271:SF103">
    <property type="entry name" value="N-METHYLTRANSFERASE DOMAIN AND SET DOMAIN CONTAINING PROTEIN-RELATED"/>
    <property type="match status" value="1"/>
</dbReference>
<dbReference type="Pfam" id="PF09273">
    <property type="entry name" value="Rubis-subs-bind"/>
    <property type="match status" value="1"/>
</dbReference>
<evidence type="ECO:0000256" key="3">
    <source>
        <dbReference type="ARBA" id="ARBA00022691"/>
    </source>
</evidence>
<dbReference type="InterPro" id="IPR015353">
    <property type="entry name" value="Rubisco_LSMT_subst-bd"/>
</dbReference>
<evidence type="ECO:0000313" key="5">
    <source>
        <dbReference type="EMBL" id="PKI62360.1"/>
    </source>
</evidence>
<dbReference type="Gene3D" id="3.90.1410.10">
    <property type="entry name" value="set domain protein methyltransferase, domain 1"/>
    <property type="match status" value="1"/>
</dbReference>
<keyword evidence="6" id="KW-1185">Reference proteome</keyword>
<dbReference type="InterPro" id="IPR050600">
    <property type="entry name" value="SETD3_SETD6_MTase"/>
</dbReference>
<evidence type="ECO:0000256" key="1">
    <source>
        <dbReference type="ARBA" id="ARBA00022603"/>
    </source>
</evidence>
<reference evidence="5 6" key="1">
    <citation type="submission" date="2017-11" db="EMBL/GenBank/DDBJ databases">
        <title>De-novo sequencing of pomegranate (Punica granatum L.) genome.</title>
        <authorList>
            <person name="Akparov Z."/>
            <person name="Amiraslanov A."/>
            <person name="Hajiyeva S."/>
            <person name="Abbasov M."/>
            <person name="Kaur K."/>
            <person name="Hamwieh A."/>
            <person name="Solovyev V."/>
            <person name="Salamov A."/>
            <person name="Braich B."/>
            <person name="Kosarev P."/>
            <person name="Mahmoud A."/>
            <person name="Hajiyev E."/>
            <person name="Babayeva S."/>
            <person name="Izzatullayeva V."/>
            <person name="Mammadov A."/>
            <person name="Mammadov A."/>
            <person name="Sharifova S."/>
            <person name="Ojaghi J."/>
            <person name="Eynullazada K."/>
            <person name="Bayramov B."/>
            <person name="Abdulazimova A."/>
            <person name="Shahmuradov I."/>
        </authorList>
    </citation>
    <scope>NUCLEOTIDE SEQUENCE [LARGE SCALE GENOMIC DNA]</scope>
    <source>
        <strain evidence="6">cv. AG2017</strain>
        <tissue evidence="5">Leaf</tissue>
    </source>
</reference>
<organism evidence="5 6">
    <name type="scientific">Punica granatum</name>
    <name type="common">Pomegranate</name>
    <dbReference type="NCBI Taxonomy" id="22663"/>
    <lineage>
        <taxon>Eukaryota</taxon>
        <taxon>Viridiplantae</taxon>
        <taxon>Streptophyta</taxon>
        <taxon>Embryophyta</taxon>
        <taxon>Tracheophyta</taxon>
        <taxon>Spermatophyta</taxon>
        <taxon>Magnoliopsida</taxon>
        <taxon>eudicotyledons</taxon>
        <taxon>Gunneridae</taxon>
        <taxon>Pentapetalae</taxon>
        <taxon>rosids</taxon>
        <taxon>malvids</taxon>
        <taxon>Myrtales</taxon>
        <taxon>Lythraceae</taxon>
        <taxon>Punica</taxon>
    </lineage>
</organism>
<proteinExistence type="predicted"/>
<dbReference type="GO" id="GO:0016279">
    <property type="term" value="F:protein-lysine N-methyltransferase activity"/>
    <property type="evidence" value="ECO:0007669"/>
    <property type="project" value="TreeGrafter"/>
</dbReference>
<comment type="caution">
    <text evidence="5">The sequence shown here is derived from an EMBL/GenBank/DDBJ whole genome shotgun (WGS) entry which is preliminary data.</text>
</comment>
<dbReference type="InterPro" id="IPR036464">
    <property type="entry name" value="Rubisco_LSMT_subst-bd_sf"/>
</dbReference>
<accession>A0A2I0K2J8</accession>
<evidence type="ECO:0000259" key="4">
    <source>
        <dbReference type="Pfam" id="PF09273"/>
    </source>
</evidence>
<feature type="domain" description="Rubisco LSMT substrate-binding" evidence="4">
    <location>
        <begin position="22"/>
        <end position="109"/>
    </location>
</feature>
<dbReference type="PANTHER" id="PTHR13271">
    <property type="entry name" value="UNCHARACTERIZED PUTATIVE METHYLTRANSFERASE"/>
    <property type="match status" value="1"/>
</dbReference>
<dbReference type="Gene3D" id="3.90.1420.10">
    <property type="entry name" value="Rubisco LSMT, substrate-binding domain"/>
    <property type="match status" value="1"/>
</dbReference>
<dbReference type="CDD" id="cd10527">
    <property type="entry name" value="SET_LSMT"/>
    <property type="match status" value="1"/>
</dbReference>
<evidence type="ECO:0000313" key="6">
    <source>
        <dbReference type="Proteomes" id="UP000233551"/>
    </source>
</evidence>
<dbReference type="Proteomes" id="UP000233551">
    <property type="component" value="Unassembled WGS sequence"/>
</dbReference>
<dbReference type="InterPro" id="IPR046341">
    <property type="entry name" value="SET_dom_sf"/>
</dbReference>
<dbReference type="SUPFAM" id="SSF82199">
    <property type="entry name" value="SET domain"/>
    <property type="match status" value="1"/>
</dbReference>
<dbReference type="GO" id="GO:0032259">
    <property type="term" value="P:methylation"/>
    <property type="evidence" value="ECO:0007669"/>
    <property type="project" value="UniProtKB-KW"/>
</dbReference>
<protein>
    <recommendedName>
        <fullName evidence="4">Rubisco LSMT substrate-binding domain-containing protein</fullName>
    </recommendedName>
</protein>
<dbReference type="EMBL" id="PGOL01000974">
    <property type="protein sequence ID" value="PKI62360.1"/>
    <property type="molecule type" value="Genomic_DNA"/>
</dbReference>
<sequence>MCPSDNISGPSEVQAIVLKLSESDPLYGKKKKILEGSSASVELRVPLQSSPSSEWINTTVKAMLQISRIIHLDEADLYFFEDSTEGCYSPKNEMEALNSMISLIDSSLTNSNCLHGHVLRGLRDAIVNLLSEFGYRNGMDDTTMKSHKCDEESYLLQWGERIGVQSRLQIAHIEGFGRGATAKEDLKVGDIALEIPVHAIICEETMLESDWHPVLQKIDGISVETMLLLWSMKERYNPSSKFKMYFETLPKEFNTGLSFGVNAIMALDGTPLFEELMQAKEHLRTQYEELFPALCNAHLDKFPPDLYTWDHYLWACELWYSNSMKVQFADGKLRTCLIPIAGFLNHSLQDKLKIEVQVLEDLYATFSGMMENLGDSDSDAGDNVDWDVNLVLKYKDLQRRIISSILSSCSSGLKMLEDELCRFASGDLTSKSETATSFLLETV</sequence>
<dbReference type="FunFam" id="3.90.1410.10:FF:000011">
    <property type="entry name" value="Transcription factor, E2F and DP-related"/>
    <property type="match status" value="1"/>
</dbReference>
<gene>
    <name evidence="5" type="ORF">CRG98_017166</name>
</gene>
<keyword evidence="1" id="KW-0489">Methyltransferase</keyword>
<evidence type="ECO:0000256" key="2">
    <source>
        <dbReference type="ARBA" id="ARBA00022679"/>
    </source>
</evidence>